<keyword evidence="3" id="KW-1185">Reference proteome</keyword>
<feature type="region of interest" description="Disordered" evidence="1">
    <location>
        <begin position="85"/>
        <end position="105"/>
    </location>
</feature>
<dbReference type="Proteomes" id="UP001157167">
    <property type="component" value="Unassembled WGS sequence"/>
</dbReference>
<organism evidence="2 3">
    <name type="scientific">Zoogloea oryzae</name>
    <dbReference type="NCBI Taxonomy" id="310767"/>
    <lineage>
        <taxon>Bacteria</taxon>
        <taxon>Pseudomonadati</taxon>
        <taxon>Pseudomonadota</taxon>
        <taxon>Betaproteobacteria</taxon>
        <taxon>Rhodocyclales</taxon>
        <taxon>Zoogloeaceae</taxon>
        <taxon>Zoogloea</taxon>
    </lineage>
</organism>
<evidence type="ECO:0000313" key="3">
    <source>
        <dbReference type="Proteomes" id="UP001157167"/>
    </source>
</evidence>
<dbReference type="EMBL" id="BSPX01000075">
    <property type="protein sequence ID" value="GLT24168.1"/>
    <property type="molecule type" value="Genomic_DNA"/>
</dbReference>
<gene>
    <name evidence="2" type="ORF">GCM10007933_36400</name>
</gene>
<proteinExistence type="predicted"/>
<reference evidence="3" key="1">
    <citation type="journal article" date="2019" name="Int. J. Syst. Evol. Microbiol.">
        <title>The Global Catalogue of Microorganisms (GCM) 10K type strain sequencing project: providing services to taxonomists for standard genome sequencing and annotation.</title>
        <authorList>
            <consortium name="The Broad Institute Genomics Platform"/>
            <consortium name="The Broad Institute Genome Sequencing Center for Infectious Disease"/>
            <person name="Wu L."/>
            <person name="Ma J."/>
        </authorList>
    </citation>
    <scope>NUCLEOTIDE SEQUENCE [LARGE SCALE GENOMIC DNA]</scope>
    <source>
        <strain evidence="3">NBRC 102407</strain>
    </source>
</reference>
<comment type="caution">
    <text evidence="2">The sequence shown here is derived from an EMBL/GenBank/DDBJ whole genome shotgun (WGS) entry which is preliminary data.</text>
</comment>
<evidence type="ECO:0000256" key="1">
    <source>
        <dbReference type="SAM" id="MobiDB-lite"/>
    </source>
</evidence>
<protein>
    <submittedName>
        <fullName evidence="2">Uncharacterized protein</fullName>
    </submittedName>
</protein>
<evidence type="ECO:0000313" key="2">
    <source>
        <dbReference type="EMBL" id="GLT24168.1"/>
    </source>
</evidence>
<dbReference type="RefSeq" id="WP_284189332.1">
    <property type="nucleotide sequence ID" value="NZ_BSPX01000075.1"/>
</dbReference>
<sequence length="179" mass="19792">MGNDWILAKTVAGVEEIATRTRRVPPRLRTMLILVDGRRSVAELIDAAAGLGDVRQALETLHDEGFVIRVGGPRPVAAVASRASAQMDARSRPAPVPERPANAPRQRRSLALARLYLLNTMEQSLRHGDQPVRDHLRNATSRAQLVLAFEMCQEIADELGVRHIDTIGKNFYEMLPDEG</sequence>
<name>A0ABQ6FEY0_9RHOO</name>
<accession>A0ABQ6FEY0</accession>